<protein>
    <submittedName>
        <fullName evidence="1">ComG operon protein</fullName>
    </submittedName>
</protein>
<proteinExistence type="predicted"/>
<dbReference type="InterPro" id="IPR020372">
    <property type="entry name" value="Competence_ComGG"/>
</dbReference>
<gene>
    <name evidence="1" type="ORF">S101395_01959</name>
</gene>
<accession>A0ABN5ACF4</accession>
<dbReference type="GeneID" id="92854094"/>
<sequence>MAMICMLCAGHSAAVFITKQAFAKQTKEFYTQQNLLRNGVLYSVRHIQDEREREEKKAYGAVSYSILPAGKQTKLVRIKIKTAAKTVRTAEFQYHLKKKKISRWKEK</sequence>
<reference evidence="1 2" key="1">
    <citation type="submission" date="2017-06" db="EMBL/GenBank/DDBJ databases">
        <title>Genome sequence of Bacillus sonorensis strain SRCM101395.</title>
        <authorList>
            <person name="Cho S.H."/>
        </authorList>
    </citation>
    <scope>NUCLEOTIDE SEQUENCE [LARGE SCALE GENOMIC DNA]</scope>
    <source>
        <strain evidence="1 2">SRCM101395</strain>
    </source>
</reference>
<dbReference type="RefSeq" id="WP_224254418.1">
    <property type="nucleotide sequence ID" value="NZ_CABJEH010000011.1"/>
</dbReference>
<keyword evidence="2" id="KW-1185">Reference proteome</keyword>
<dbReference type="Pfam" id="PF14173">
    <property type="entry name" value="ComGG"/>
    <property type="match status" value="1"/>
</dbReference>
<evidence type="ECO:0000313" key="1">
    <source>
        <dbReference type="EMBL" id="ASB88467.1"/>
    </source>
</evidence>
<organism evidence="1 2">
    <name type="scientific">Bacillus sonorensis</name>
    <dbReference type="NCBI Taxonomy" id="119858"/>
    <lineage>
        <taxon>Bacteria</taxon>
        <taxon>Bacillati</taxon>
        <taxon>Bacillota</taxon>
        <taxon>Bacilli</taxon>
        <taxon>Bacillales</taxon>
        <taxon>Bacillaceae</taxon>
        <taxon>Bacillus</taxon>
    </lineage>
</organism>
<dbReference type="Proteomes" id="UP000196877">
    <property type="component" value="Chromosome"/>
</dbReference>
<name>A0ABN5ACF4_9BACI</name>
<dbReference type="EMBL" id="CP021920">
    <property type="protein sequence ID" value="ASB88467.1"/>
    <property type="molecule type" value="Genomic_DNA"/>
</dbReference>
<evidence type="ECO:0000313" key="2">
    <source>
        <dbReference type="Proteomes" id="UP000196877"/>
    </source>
</evidence>